<keyword evidence="1 9" id="KW-0646">Protease inhibitor</keyword>
<evidence type="ECO:0000313" key="8">
    <source>
        <dbReference type="Proteomes" id="UP001652642"/>
    </source>
</evidence>
<evidence type="ECO:0000256" key="3">
    <source>
        <dbReference type="ARBA" id="ARBA00023157"/>
    </source>
</evidence>
<dbReference type="RefSeq" id="XP_072835913.1">
    <property type="nucleotide sequence ID" value="XM_072979812.1"/>
</dbReference>
<proteinExistence type="predicted"/>
<organism evidence="8 9">
    <name type="scientific">Pogona vitticeps</name>
    <name type="common">central bearded dragon</name>
    <dbReference type="NCBI Taxonomy" id="103695"/>
    <lineage>
        <taxon>Eukaryota</taxon>
        <taxon>Metazoa</taxon>
        <taxon>Chordata</taxon>
        <taxon>Craniata</taxon>
        <taxon>Vertebrata</taxon>
        <taxon>Euteleostomi</taxon>
        <taxon>Lepidosauria</taxon>
        <taxon>Squamata</taxon>
        <taxon>Bifurcata</taxon>
        <taxon>Unidentata</taxon>
        <taxon>Episquamata</taxon>
        <taxon>Toxicofera</taxon>
        <taxon>Iguania</taxon>
        <taxon>Acrodonta</taxon>
        <taxon>Agamidae</taxon>
        <taxon>Amphibolurinae</taxon>
        <taxon>Pogona</taxon>
    </lineage>
</organism>
<dbReference type="PROSITE" id="PS00280">
    <property type="entry name" value="BPTI_KUNITZ_1"/>
    <property type="match status" value="2"/>
</dbReference>
<feature type="chain" id="PRO_5046570429" evidence="6">
    <location>
        <begin position="31"/>
        <end position="268"/>
    </location>
</feature>
<name>A0ABM5ERY0_9SAUR</name>
<feature type="domain" description="BPTI/Kunitz inhibitor" evidence="7">
    <location>
        <begin position="37"/>
        <end position="87"/>
    </location>
</feature>
<dbReference type="PROSITE" id="PS50279">
    <property type="entry name" value="BPTI_KUNITZ_2"/>
    <property type="match status" value="2"/>
</dbReference>
<keyword evidence="6" id="KW-0732">Signal</keyword>
<evidence type="ECO:0000259" key="7">
    <source>
        <dbReference type="PROSITE" id="PS50279"/>
    </source>
</evidence>
<feature type="signal peptide" evidence="6">
    <location>
        <begin position="1"/>
        <end position="30"/>
    </location>
</feature>
<dbReference type="Gene3D" id="4.10.410.10">
    <property type="entry name" value="Pancreatic trypsin inhibitor Kunitz domain"/>
    <property type="match status" value="2"/>
</dbReference>
<keyword evidence="3" id="KW-1015">Disulfide bond</keyword>
<dbReference type="GO" id="GO:0030414">
    <property type="term" value="F:peptidase inhibitor activity"/>
    <property type="evidence" value="ECO:0007669"/>
    <property type="project" value="UniProtKB-KW"/>
</dbReference>
<dbReference type="CDD" id="cd22621">
    <property type="entry name" value="Kunitz_HAI2_1-like"/>
    <property type="match status" value="1"/>
</dbReference>
<evidence type="ECO:0000256" key="6">
    <source>
        <dbReference type="SAM" id="SignalP"/>
    </source>
</evidence>
<evidence type="ECO:0000256" key="5">
    <source>
        <dbReference type="SAM" id="Phobius"/>
    </source>
</evidence>
<feature type="region of interest" description="Disordered" evidence="4">
    <location>
        <begin position="94"/>
        <end position="123"/>
    </location>
</feature>
<keyword evidence="5" id="KW-0812">Transmembrane</keyword>
<feature type="transmembrane region" description="Helical" evidence="5">
    <location>
        <begin position="214"/>
        <end position="237"/>
    </location>
</feature>
<dbReference type="GeneID" id="110075657"/>
<evidence type="ECO:0000256" key="1">
    <source>
        <dbReference type="ARBA" id="ARBA00022690"/>
    </source>
</evidence>
<dbReference type="PANTHER" id="PTHR47247">
    <property type="entry name" value="KUNITZ-TYPE PROTEASE INHIBITOR 2"/>
    <property type="match status" value="1"/>
</dbReference>
<evidence type="ECO:0000313" key="9">
    <source>
        <dbReference type="RefSeq" id="XP_072835913.1"/>
    </source>
</evidence>
<dbReference type="CDD" id="cd22622">
    <property type="entry name" value="Kunitz_HAI2_2-like"/>
    <property type="match status" value="1"/>
</dbReference>
<gene>
    <name evidence="9" type="primary">SPINT2</name>
</gene>
<dbReference type="SUPFAM" id="SSF57362">
    <property type="entry name" value="BPTI-like"/>
    <property type="match status" value="2"/>
</dbReference>
<sequence>MESGRKRWRKRMMMTGPTLLLALLVLGAEAGELPETCQLPKVVSRCRAAFQRWWYNATSQTCEKFIFGGCGGNLNNFLSEQDCRQECVPDEDVKATAAPDQPGEETVTPTTARAVSKSGPHPEPGDFREGFQEFCAVPYKVGRCRASFPRWYFDIETRTCKMFIYGGCDGNKNNYLFKEHCLEQCNGHGEITEELDPDTHSHHFAGPLVHSTRAVVLAVLLAIMAAVLLGSMVVFFVKLCRRSPGVSLGTVWNTLDDKEYLMSNAYTL</sequence>
<accession>A0ABM5ERY0</accession>
<dbReference type="InterPro" id="IPR036880">
    <property type="entry name" value="Kunitz_BPTI_sf"/>
</dbReference>
<dbReference type="PANTHER" id="PTHR47247:SF1">
    <property type="entry name" value="KUNITZ-TYPE PROTEASE INHIBITOR 2"/>
    <property type="match status" value="1"/>
</dbReference>
<dbReference type="InterPro" id="IPR020901">
    <property type="entry name" value="Prtase_inh_Kunz-CS"/>
</dbReference>
<dbReference type="Proteomes" id="UP001652642">
    <property type="component" value="Chromosome 9"/>
</dbReference>
<evidence type="ECO:0000256" key="4">
    <source>
        <dbReference type="SAM" id="MobiDB-lite"/>
    </source>
</evidence>
<reference evidence="9" key="1">
    <citation type="submission" date="2025-08" db="UniProtKB">
        <authorList>
            <consortium name="RefSeq"/>
        </authorList>
    </citation>
    <scope>IDENTIFICATION</scope>
</reference>
<keyword evidence="5" id="KW-0472">Membrane</keyword>
<dbReference type="InterPro" id="IPR002223">
    <property type="entry name" value="Kunitz_BPTI"/>
</dbReference>
<keyword evidence="5" id="KW-1133">Transmembrane helix</keyword>
<dbReference type="Pfam" id="PF00014">
    <property type="entry name" value="Kunitz_BPTI"/>
    <property type="match status" value="2"/>
</dbReference>
<keyword evidence="8" id="KW-1185">Reference proteome</keyword>
<evidence type="ECO:0000256" key="2">
    <source>
        <dbReference type="ARBA" id="ARBA00022900"/>
    </source>
</evidence>
<dbReference type="PRINTS" id="PR00759">
    <property type="entry name" value="BASICPTASE"/>
</dbReference>
<protein>
    <submittedName>
        <fullName evidence="9">Kunitz-type protease inhibitor 2</fullName>
    </submittedName>
</protein>
<keyword evidence="2" id="KW-0722">Serine protease inhibitor</keyword>
<feature type="domain" description="BPTI/Kunitz inhibitor" evidence="7">
    <location>
        <begin position="135"/>
        <end position="185"/>
    </location>
</feature>
<dbReference type="SMART" id="SM00131">
    <property type="entry name" value="KU"/>
    <property type="match status" value="2"/>
</dbReference>